<evidence type="ECO:0000256" key="1">
    <source>
        <dbReference type="ARBA" id="ARBA00007316"/>
    </source>
</evidence>
<dbReference type="PATRIC" id="fig|111780.3.peg.4328"/>
<keyword evidence="10" id="KW-1133">Transmembrane helix</keyword>
<dbReference type="Proteomes" id="UP000010473">
    <property type="component" value="Chromosome"/>
</dbReference>
<dbReference type="GO" id="GO:0005886">
    <property type="term" value="C:plasma membrane"/>
    <property type="evidence" value="ECO:0007669"/>
    <property type="project" value="TreeGrafter"/>
</dbReference>
<dbReference type="Pfam" id="PF13807">
    <property type="entry name" value="GNVR"/>
    <property type="match status" value="1"/>
</dbReference>
<evidence type="ECO:0000256" key="5">
    <source>
        <dbReference type="ARBA" id="ARBA00022777"/>
    </source>
</evidence>
<dbReference type="InterPro" id="IPR050445">
    <property type="entry name" value="Bact_polysacc_biosynth/exp"/>
</dbReference>
<comment type="similarity">
    <text evidence="1">Belongs to the CpsD/CapB family.</text>
</comment>
<dbReference type="PANTHER" id="PTHR32309:SF13">
    <property type="entry name" value="FERRIC ENTEROBACTIN TRANSPORT PROTEIN FEPE"/>
    <property type="match status" value="1"/>
</dbReference>
<keyword evidence="7" id="KW-0829">Tyrosine-protein kinase</keyword>
<dbReference type="InterPro" id="IPR005702">
    <property type="entry name" value="Wzc-like_C"/>
</dbReference>
<dbReference type="AlphaFoldDB" id="K9XYR6"/>
<dbReference type="NCBIfam" id="TIGR01007">
    <property type="entry name" value="eps_fam"/>
    <property type="match status" value="1"/>
</dbReference>
<dbReference type="eggNOG" id="COG3206">
    <property type="taxonomic scope" value="Bacteria"/>
</dbReference>
<dbReference type="InterPro" id="IPR027417">
    <property type="entry name" value="P-loop_NTPase"/>
</dbReference>
<evidence type="ECO:0000259" key="12">
    <source>
        <dbReference type="Pfam" id="PF13807"/>
    </source>
</evidence>
<evidence type="ECO:0000256" key="4">
    <source>
        <dbReference type="ARBA" id="ARBA00022741"/>
    </source>
</evidence>
<evidence type="ECO:0000256" key="8">
    <source>
        <dbReference type="ARBA" id="ARBA00051245"/>
    </source>
</evidence>
<dbReference type="GO" id="GO:0005524">
    <property type="term" value="F:ATP binding"/>
    <property type="evidence" value="ECO:0007669"/>
    <property type="project" value="UniProtKB-KW"/>
</dbReference>
<dbReference type="EMBL" id="CP003653">
    <property type="protein sequence ID" value="AFZ37653.1"/>
    <property type="molecule type" value="Genomic_DNA"/>
</dbReference>
<feature type="coiled-coil region" evidence="9">
    <location>
        <begin position="763"/>
        <end position="811"/>
    </location>
</feature>
<keyword evidence="4" id="KW-0547">Nucleotide-binding</keyword>
<feature type="transmembrane region" description="Helical" evidence="10">
    <location>
        <begin position="24"/>
        <end position="44"/>
    </location>
</feature>
<dbReference type="InterPro" id="IPR025669">
    <property type="entry name" value="AAA_dom"/>
</dbReference>
<dbReference type="RefSeq" id="WP_015195307.1">
    <property type="nucleotide sequence ID" value="NC_019748.1"/>
</dbReference>
<evidence type="ECO:0000313" key="13">
    <source>
        <dbReference type="EMBL" id="AFZ37653.1"/>
    </source>
</evidence>
<dbReference type="SUPFAM" id="SSF52540">
    <property type="entry name" value="P-loop containing nucleoside triphosphate hydrolases"/>
    <property type="match status" value="1"/>
</dbReference>
<gene>
    <name evidence="13" type="ordered locus">Sta7437_4176</name>
</gene>
<keyword evidence="5" id="KW-0418">Kinase</keyword>
<feature type="coiled-coil region" evidence="9">
    <location>
        <begin position="339"/>
        <end position="397"/>
    </location>
</feature>
<keyword evidence="10" id="KW-0472">Membrane</keyword>
<evidence type="ECO:0000259" key="11">
    <source>
        <dbReference type="Pfam" id="PF13614"/>
    </source>
</evidence>
<proteinExistence type="inferred from homology"/>
<organism evidence="13 14">
    <name type="scientific">Stanieria cyanosphaera (strain ATCC 29371 / PCC 7437)</name>
    <dbReference type="NCBI Taxonomy" id="111780"/>
    <lineage>
        <taxon>Bacteria</taxon>
        <taxon>Bacillati</taxon>
        <taxon>Cyanobacteriota</taxon>
        <taxon>Cyanophyceae</taxon>
        <taxon>Pleurocapsales</taxon>
        <taxon>Dermocarpellaceae</taxon>
        <taxon>Stanieria</taxon>
    </lineage>
</organism>
<keyword evidence="9" id="KW-0175">Coiled coil</keyword>
<evidence type="ECO:0000256" key="10">
    <source>
        <dbReference type="SAM" id="Phobius"/>
    </source>
</evidence>
<evidence type="ECO:0000256" key="9">
    <source>
        <dbReference type="SAM" id="Coils"/>
    </source>
</evidence>
<feature type="coiled-coil region" evidence="9">
    <location>
        <begin position="174"/>
        <end position="238"/>
    </location>
</feature>
<sequence>MESTKINHSTFEPNLIPLVIKRRWLPALTVFTSILTLGIIATNFKKPIYSASGELLYKRVNPTYSLINPAAEHQESSYNLKSDPLTTQSEILRSKPVVKETLAQLNWQDEKGKPIKPEQFLENFDVKNLTGTDILSVSYQSQNPQKAAEATNTLISVFLQQNIAANRAELVAARKFLEEQLPKAQATVANAELALRNYKEKNKIVSLETEAPKIVELVNRIQQQIIDSKAEIAKISNESNTLKQKLGMDSNRAALITNLSQSPAVQEVLQQLQQVESELAQEKSRYTDNNPKIVELTEKVQSLKSLLNQRIQQISGDRVNLLYGNLQNGQLQQELTSNLIQLEATNRGLVNQIAELSQIETDYQKRINTFPRLEQQLKALQRELEVSQSTYALLLQKFQEVRIAENQNTGDFRVVSEAVVPAEPVPYKAISYLASGLLATLVAVGTIYLLEILDKSIKTLEEAKQIFGYTWLGIIPAAEQSKLPELSKQEVDPLIPKLFVRDYSAFAISESYRMLQSNLRFLSCDQKIKTIVVTSSVSQEGKSTISANLAAAMAQVGHRVLLIDAHLHHPIQHRIWDLYNNCGLSNLIAEQINPSSAIKEVMLNLDVLPSGVIPPSPVTLLDSQKMINLIDFFATRYDFVIIDTPALNFAPDASIIGRITDGILLVVKPGVVDQTNAKFTKELLEQSGQNVLGIVVNGVSPTSEPHGYYYHSLEHRLTKEQPKLLGQPKEELWETISRLARESKQKTSFNSTVNLEELDHTPIEKLKEIVNQFQRDLDILTKLVKEQEEELSLQRQTVKRLQRKLNIATDQDRFTLEQKLAQEQEIRSMLDETLVGQRRNLEKRKEILRQYQQILSLRQTSLKE</sequence>
<dbReference type="KEGG" id="scs:Sta7437_4176"/>
<keyword evidence="10" id="KW-0812">Transmembrane</keyword>
<dbReference type="EC" id="2.7.10.2" evidence="2"/>
<evidence type="ECO:0000256" key="6">
    <source>
        <dbReference type="ARBA" id="ARBA00022840"/>
    </source>
</evidence>
<protein>
    <recommendedName>
        <fullName evidence="2">non-specific protein-tyrosine kinase</fullName>
        <ecNumber evidence="2">2.7.10.2</ecNumber>
    </recommendedName>
</protein>
<dbReference type="STRING" id="111780.Sta7437_4176"/>
<dbReference type="eggNOG" id="COG0489">
    <property type="taxonomic scope" value="Bacteria"/>
</dbReference>
<name>K9XYR6_STAC7</name>
<dbReference type="CDD" id="cd05387">
    <property type="entry name" value="BY-kinase"/>
    <property type="match status" value="1"/>
</dbReference>
<feature type="domain" description="AAA" evidence="11">
    <location>
        <begin position="530"/>
        <end position="649"/>
    </location>
</feature>
<evidence type="ECO:0000313" key="14">
    <source>
        <dbReference type="Proteomes" id="UP000010473"/>
    </source>
</evidence>
<dbReference type="Pfam" id="PF13614">
    <property type="entry name" value="AAA_31"/>
    <property type="match status" value="1"/>
</dbReference>
<dbReference type="PANTHER" id="PTHR32309">
    <property type="entry name" value="TYROSINE-PROTEIN KINASE"/>
    <property type="match status" value="1"/>
</dbReference>
<feature type="domain" description="Tyrosine-protein kinase G-rich" evidence="12">
    <location>
        <begin position="374"/>
        <end position="448"/>
    </location>
</feature>
<keyword evidence="6" id="KW-0067">ATP-binding</keyword>
<evidence type="ECO:0000256" key="7">
    <source>
        <dbReference type="ARBA" id="ARBA00023137"/>
    </source>
</evidence>
<evidence type="ECO:0000256" key="3">
    <source>
        <dbReference type="ARBA" id="ARBA00022679"/>
    </source>
</evidence>
<dbReference type="OrthoDB" id="580971at2"/>
<reference evidence="14" key="1">
    <citation type="journal article" date="2013" name="Proc. Natl. Acad. Sci. U.S.A.">
        <title>Improving the coverage of the cyanobacterial phylum using diversity-driven genome sequencing.</title>
        <authorList>
            <person name="Shih P.M."/>
            <person name="Wu D."/>
            <person name="Latifi A."/>
            <person name="Axen S.D."/>
            <person name="Fewer D.P."/>
            <person name="Talla E."/>
            <person name="Calteau A."/>
            <person name="Cai F."/>
            <person name="Tandeau de Marsac N."/>
            <person name="Rippka R."/>
            <person name="Herdman M."/>
            <person name="Sivonen K."/>
            <person name="Coursin T."/>
            <person name="Laurent T."/>
            <person name="Goodwin L."/>
            <person name="Nolan M."/>
            <person name="Davenport K.W."/>
            <person name="Han C.S."/>
            <person name="Rubin E.M."/>
            <person name="Eisen J.A."/>
            <person name="Woyke T."/>
            <person name="Gugger M."/>
            <person name="Kerfeld C.A."/>
        </authorList>
    </citation>
    <scope>NUCLEOTIDE SEQUENCE [LARGE SCALE GENOMIC DNA]</scope>
    <source>
        <strain evidence="14">ATCC 29371 / PCC 7437</strain>
    </source>
</reference>
<dbReference type="HOGENOM" id="CLU_009912_2_2_3"/>
<dbReference type="InterPro" id="IPR032807">
    <property type="entry name" value="GNVR"/>
</dbReference>
<dbReference type="GO" id="GO:0004715">
    <property type="term" value="F:non-membrane spanning protein tyrosine kinase activity"/>
    <property type="evidence" value="ECO:0007669"/>
    <property type="project" value="UniProtKB-EC"/>
</dbReference>
<keyword evidence="3 13" id="KW-0808">Transferase</keyword>
<evidence type="ECO:0000256" key="2">
    <source>
        <dbReference type="ARBA" id="ARBA00011903"/>
    </source>
</evidence>
<comment type="catalytic activity">
    <reaction evidence="8">
        <text>L-tyrosyl-[protein] + ATP = O-phospho-L-tyrosyl-[protein] + ADP + H(+)</text>
        <dbReference type="Rhea" id="RHEA:10596"/>
        <dbReference type="Rhea" id="RHEA-COMP:10136"/>
        <dbReference type="Rhea" id="RHEA-COMP:20101"/>
        <dbReference type="ChEBI" id="CHEBI:15378"/>
        <dbReference type="ChEBI" id="CHEBI:30616"/>
        <dbReference type="ChEBI" id="CHEBI:46858"/>
        <dbReference type="ChEBI" id="CHEBI:61978"/>
        <dbReference type="ChEBI" id="CHEBI:456216"/>
        <dbReference type="EC" id="2.7.10.2"/>
    </reaction>
</comment>
<keyword evidence="14" id="KW-1185">Reference proteome</keyword>
<accession>K9XYR6</accession>
<dbReference type="Gene3D" id="3.40.50.300">
    <property type="entry name" value="P-loop containing nucleotide triphosphate hydrolases"/>
    <property type="match status" value="1"/>
</dbReference>